<reference evidence="4" key="1">
    <citation type="journal article" date="2019" name="Int. J. Syst. Evol. Microbiol.">
        <title>The Global Catalogue of Microorganisms (GCM) 10K type strain sequencing project: providing services to taxonomists for standard genome sequencing and annotation.</title>
        <authorList>
            <consortium name="The Broad Institute Genomics Platform"/>
            <consortium name="The Broad Institute Genome Sequencing Center for Infectious Disease"/>
            <person name="Wu L."/>
            <person name="Ma J."/>
        </authorList>
    </citation>
    <scope>NUCLEOTIDE SEQUENCE [LARGE SCALE GENOMIC DNA]</scope>
    <source>
        <strain evidence="4">CGMCC 1.15103</strain>
    </source>
</reference>
<evidence type="ECO:0000313" key="4">
    <source>
        <dbReference type="Proteomes" id="UP000602004"/>
    </source>
</evidence>
<accession>A0ABQ1N9D1</accession>
<name>A0ABQ1N9D1_9BURK</name>
<dbReference type="RefSeq" id="WP_115776427.1">
    <property type="nucleotide sequence ID" value="NZ_BMHL01000013.1"/>
</dbReference>
<dbReference type="Pfam" id="PF08534">
    <property type="entry name" value="Redoxin"/>
    <property type="match status" value="1"/>
</dbReference>
<dbReference type="PANTHER" id="PTHR42852:SF13">
    <property type="entry name" value="PROTEIN DIPZ"/>
    <property type="match status" value="1"/>
</dbReference>
<gene>
    <name evidence="3" type="ORF">GCM10011400_57230</name>
</gene>
<dbReference type="CDD" id="cd03012">
    <property type="entry name" value="TlpA_like_DipZ_like"/>
    <property type="match status" value="1"/>
</dbReference>
<comment type="caution">
    <text evidence="3">The sequence shown here is derived from an EMBL/GenBank/DDBJ whole genome shotgun (WGS) entry which is preliminary data.</text>
</comment>
<dbReference type="Gene3D" id="3.40.30.10">
    <property type="entry name" value="Glutaredoxin"/>
    <property type="match status" value="1"/>
</dbReference>
<dbReference type="Proteomes" id="UP000602004">
    <property type="component" value="Unassembled WGS sequence"/>
</dbReference>
<dbReference type="EMBL" id="BMHL01000013">
    <property type="protein sequence ID" value="GGC61985.1"/>
    <property type="molecule type" value="Genomic_DNA"/>
</dbReference>
<dbReference type="InterPro" id="IPR013766">
    <property type="entry name" value="Thioredoxin_domain"/>
</dbReference>
<proteinExistence type="predicted"/>
<dbReference type="PROSITE" id="PS51352">
    <property type="entry name" value="THIOREDOXIN_2"/>
    <property type="match status" value="1"/>
</dbReference>
<dbReference type="InterPro" id="IPR013740">
    <property type="entry name" value="Redoxin"/>
</dbReference>
<keyword evidence="1" id="KW-0732">Signal</keyword>
<feature type="domain" description="Thioredoxin" evidence="2">
    <location>
        <begin position="45"/>
        <end position="190"/>
    </location>
</feature>
<dbReference type="SUPFAM" id="SSF52833">
    <property type="entry name" value="Thioredoxin-like"/>
    <property type="match status" value="1"/>
</dbReference>
<keyword evidence="4" id="KW-1185">Reference proteome</keyword>
<evidence type="ECO:0000259" key="2">
    <source>
        <dbReference type="PROSITE" id="PS51352"/>
    </source>
</evidence>
<evidence type="ECO:0000313" key="3">
    <source>
        <dbReference type="EMBL" id="GGC61985.1"/>
    </source>
</evidence>
<sequence>MLSRLKTTASVALFAATVAAGAAAIATLVASPAASAAASPAGNPFGSSTAAPEFTGIDKWLNSDPLTMQQLRGKVVLVDFWTYTCINCIHVLPYVKTWNQKYKDQGLAVVGVHTPEYPFERSTDNVKTAIKRFGITFPVAQDNNYATWRAYDNQYWPAFYLVDKKGHVAYTHFGEGDYEQTEAKIKALLAENP</sequence>
<dbReference type="InterPro" id="IPR050553">
    <property type="entry name" value="Thioredoxin_ResA/DsbE_sf"/>
</dbReference>
<dbReference type="InterPro" id="IPR036249">
    <property type="entry name" value="Thioredoxin-like_sf"/>
</dbReference>
<organism evidence="3 4">
    <name type="scientific">Paraburkholderia caffeinilytica</name>
    <dbReference type="NCBI Taxonomy" id="1761016"/>
    <lineage>
        <taxon>Bacteria</taxon>
        <taxon>Pseudomonadati</taxon>
        <taxon>Pseudomonadota</taxon>
        <taxon>Betaproteobacteria</taxon>
        <taxon>Burkholderiales</taxon>
        <taxon>Burkholderiaceae</taxon>
        <taxon>Paraburkholderia</taxon>
    </lineage>
</organism>
<feature type="chain" id="PRO_5046768729" description="Thioredoxin domain-containing protein" evidence="1">
    <location>
        <begin position="37"/>
        <end position="193"/>
    </location>
</feature>
<protein>
    <recommendedName>
        <fullName evidence="2">Thioredoxin domain-containing protein</fullName>
    </recommendedName>
</protein>
<dbReference type="PANTHER" id="PTHR42852">
    <property type="entry name" value="THIOL:DISULFIDE INTERCHANGE PROTEIN DSBE"/>
    <property type="match status" value="1"/>
</dbReference>
<evidence type="ECO:0000256" key="1">
    <source>
        <dbReference type="SAM" id="SignalP"/>
    </source>
</evidence>
<feature type="signal peptide" evidence="1">
    <location>
        <begin position="1"/>
        <end position="36"/>
    </location>
</feature>